<dbReference type="SUPFAM" id="SSF48452">
    <property type="entry name" value="TPR-like"/>
    <property type="match status" value="1"/>
</dbReference>
<dbReference type="GO" id="GO:0008270">
    <property type="term" value="F:zinc ion binding"/>
    <property type="evidence" value="ECO:0007669"/>
    <property type="project" value="InterPro"/>
</dbReference>
<dbReference type="GO" id="GO:0006508">
    <property type="term" value="P:proteolysis"/>
    <property type="evidence" value="ECO:0007669"/>
    <property type="project" value="InterPro"/>
</dbReference>
<gene>
    <name evidence="2" type="ORF">FNB79_05980</name>
</gene>
<evidence type="ECO:0000313" key="3">
    <source>
        <dbReference type="Proteomes" id="UP000319209"/>
    </source>
</evidence>
<reference evidence="2 3" key="1">
    <citation type="submission" date="2019-07" db="EMBL/GenBank/DDBJ databases">
        <title>Genome sequencing for Formosa sp. PS13.</title>
        <authorList>
            <person name="Park S.-J."/>
        </authorList>
    </citation>
    <scope>NUCLEOTIDE SEQUENCE [LARGE SCALE GENOMIC DNA]</scope>
    <source>
        <strain evidence="2 3">PS13</strain>
    </source>
</reference>
<dbReference type="EMBL" id="CP041637">
    <property type="protein sequence ID" value="QDO93542.1"/>
    <property type="molecule type" value="Genomic_DNA"/>
</dbReference>
<dbReference type="InterPro" id="IPR011990">
    <property type="entry name" value="TPR-like_helical_dom_sf"/>
</dbReference>
<evidence type="ECO:0000313" key="2">
    <source>
        <dbReference type="EMBL" id="QDO93542.1"/>
    </source>
</evidence>
<organism evidence="2 3">
    <name type="scientific">Formosa sediminum</name>
    <dbReference type="NCBI Taxonomy" id="2594004"/>
    <lineage>
        <taxon>Bacteria</taxon>
        <taxon>Pseudomonadati</taxon>
        <taxon>Bacteroidota</taxon>
        <taxon>Flavobacteriia</taxon>
        <taxon>Flavobacteriales</taxon>
        <taxon>Flavobacteriaceae</taxon>
        <taxon>Formosa</taxon>
    </lineage>
</organism>
<feature type="domain" description="Peptidase M14" evidence="1">
    <location>
        <begin position="2"/>
        <end position="75"/>
    </location>
</feature>
<accession>A0A516GPV9</accession>
<dbReference type="Pfam" id="PF00246">
    <property type="entry name" value="Peptidase_M14"/>
    <property type="match status" value="1"/>
</dbReference>
<protein>
    <recommendedName>
        <fullName evidence="1">Peptidase M14 domain-containing protein</fullName>
    </recommendedName>
</protein>
<proteinExistence type="predicted"/>
<keyword evidence="3" id="KW-1185">Reference proteome</keyword>
<dbReference type="Proteomes" id="UP000319209">
    <property type="component" value="Chromosome"/>
</dbReference>
<dbReference type="SUPFAM" id="SSF53187">
    <property type="entry name" value="Zn-dependent exopeptidases"/>
    <property type="match status" value="1"/>
</dbReference>
<dbReference type="InterPro" id="IPR000834">
    <property type="entry name" value="Peptidase_M14"/>
</dbReference>
<dbReference type="KEGG" id="fop:FNB79_05980"/>
<sequence>MEGRDINLISVGNGPINVFLWSQMHGDESTATQALFDIFNFLNGDQFINEKQQILNSLTLHFLPMLNPDGADYLADGAIAVGESGLMLQHIMKEKYIHNFLNPETFVDFRRYDFSDEVFKGLSIREEEDSDGDYAGEWFRRATYPTTEEYTNPDNVAANKVTPVTPVWWDE</sequence>
<name>A0A516GPV9_9FLAO</name>
<dbReference type="Gene3D" id="3.40.630.10">
    <property type="entry name" value="Zn peptidases"/>
    <property type="match status" value="1"/>
</dbReference>
<dbReference type="GO" id="GO:0004181">
    <property type="term" value="F:metallocarboxypeptidase activity"/>
    <property type="evidence" value="ECO:0007669"/>
    <property type="project" value="InterPro"/>
</dbReference>
<dbReference type="OrthoDB" id="725917at2"/>
<evidence type="ECO:0000259" key="1">
    <source>
        <dbReference type="Pfam" id="PF00246"/>
    </source>
</evidence>
<dbReference type="AlphaFoldDB" id="A0A516GPV9"/>